<reference evidence="1 2" key="1">
    <citation type="submission" date="2019-08" db="EMBL/GenBank/DDBJ databases">
        <title>Parahaliea maris sp. nov., isolated from the surface seawater.</title>
        <authorList>
            <person name="Liu Y."/>
        </authorList>
    </citation>
    <scope>NUCLEOTIDE SEQUENCE [LARGE SCALE GENOMIC DNA]</scope>
    <source>
        <strain evidence="1 2">HSLHS9</strain>
    </source>
</reference>
<name>A0A5C9A6V2_9GAMM</name>
<dbReference type="Gene3D" id="3.40.50.1110">
    <property type="entry name" value="SGNH hydrolase"/>
    <property type="match status" value="1"/>
</dbReference>
<accession>A0A5C9A6V2</accession>
<evidence type="ECO:0000313" key="1">
    <source>
        <dbReference type="EMBL" id="TXS96685.1"/>
    </source>
</evidence>
<dbReference type="EMBL" id="VRZA01000001">
    <property type="protein sequence ID" value="TXS96685.1"/>
    <property type="molecule type" value="Genomic_DNA"/>
</dbReference>
<keyword evidence="2" id="KW-1185">Reference proteome</keyword>
<sequence length="252" mass="28155">MYSWKTIRAFCAVLLLLPLAHLAILLARESMATMESSPTVWQNEVDRYIRQDDRASLPDSPLVVIGGRRASLWPNLASTVSPMPLILRSLGNAIVDDFIYYHDRMVSFYRPAAVVLLPGSTEFHHRANNSAGQLVASIKTLVDLDTSLSKRRRFYVFAPIKTPLHREDWPTIDAAVAKLAKWGIDHPAFELIDPNPLLSAPDGTPDSTFFRSEGIQLNDAGYLRLDMLLRQALVEDFPAVFSPTTSTANAHR</sequence>
<protein>
    <recommendedName>
        <fullName evidence="3">SGNH hydrolase-type esterase domain-containing protein</fullName>
    </recommendedName>
</protein>
<dbReference type="SUPFAM" id="SSF52266">
    <property type="entry name" value="SGNH hydrolase"/>
    <property type="match status" value="1"/>
</dbReference>
<dbReference type="InterPro" id="IPR036514">
    <property type="entry name" value="SGNH_hydro_sf"/>
</dbReference>
<gene>
    <name evidence="1" type="ORF">FV139_04235</name>
</gene>
<organism evidence="1 2">
    <name type="scientific">Parahaliea maris</name>
    <dbReference type="NCBI Taxonomy" id="2716870"/>
    <lineage>
        <taxon>Bacteria</taxon>
        <taxon>Pseudomonadati</taxon>
        <taxon>Pseudomonadota</taxon>
        <taxon>Gammaproteobacteria</taxon>
        <taxon>Cellvibrionales</taxon>
        <taxon>Halieaceae</taxon>
        <taxon>Parahaliea</taxon>
    </lineage>
</organism>
<comment type="caution">
    <text evidence="1">The sequence shown here is derived from an EMBL/GenBank/DDBJ whole genome shotgun (WGS) entry which is preliminary data.</text>
</comment>
<proteinExistence type="predicted"/>
<dbReference type="Proteomes" id="UP000321039">
    <property type="component" value="Unassembled WGS sequence"/>
</dbReference>
<dbReference type="GO" id="GO:0016788">
    <property type="term" value="F:hydrolase activity, acting on ester bonds"/>
    <property type="evidence" value="ECO:0007669"/>
    <property type="project" value="UniProtKB-ARBA"/>
</dbReference>
<dbReference type="RefSeq" id="WP_148066949.1">
    <property type="nucleotide sequence ID" value="NZ_VRZA01000001.1"/>
</dbReference>
<dbReference type="AlphaFoldDB" id="A0A5C9A6V2"/>
<evidence type="ECO:0008006" key="3">
    <source>
        <dbReference type="Google" id="ProtNLM"/>
    </source>
</evidence>
<evidence type="ECO:0000313" key="2">
    <source>
        <dbReference type="Proteomes" id="UP000321039"/>
    </source>
</evidence>